<comment type="similarity">
    <text evidence="1">Belongs to the GPI inositol-deacylase family.</text>
</comment>
<name>M1VGP8_CYAM1</name>
<dbReference type="InterPro" id="IPR029058">
    <property type="entry name" value="AB_hydrolase_fold"/>
</dbReference>
<dbReference type="Gramene" id="CMR088CT">
    <property type="protein sequence ID" value="CMR088CT"/>
    <property type="gene ID" value="CMR088C"/>
</dbReference>
<feature type="domain" description="GPI inositol-deacylase PGAP1-like alpha/beta" evidence="2">
    <location>
        <begin position="133"/>
        <end position="202"/>
    </location>
</feature>
<accession>M1VGP8</accession>
<gene>
    <name evidence="3" type="ORF">CYME_CMR088C</name>
</gene>
<proteinExistence type="inferred from homology"/>
<keyword evidence="1" id="KW-0472">Membrane</keyword>
<dbReference type="PANTHER" id="PTHR47909">
    <property type="entry name" value="ALPHA/BETA-HYDROLASES SUPERFAMILY PROTEIN"/>
    <property type="match status" value="1"/>
</dbReference>
<dbReference type="EC" id="3.1.-.-" evidence="1"/>
<comment type="subcellular location">
    <subcellularLocation>
        <location evidence="1">Endoplasmic reticulum membrane</location>
    </subcellularLocation>
</comment>
<reference evidence="3 4" key="1">
    <citation type="journal article" date="2004" name="Nature">
        <title>Genome sequence of the ultrasmall unicellular red alga Cyanidioschyzon merolae 10D.</title>
        <authorList>
            <person name="Matsuzaki M."/>
            <person name="Misumi O."/>
            <person name="Shin-i T."/>
            <person name="Maruyama S."/>
            <person name="Takahara M."/>
            <person name="Miyagishima S."/>
            <person name="Mori T."/>
            <person name="Nishida K."/>
            <person name="Yagisawa F."/>
            <person name="Nishida K."/>
            <person name="Yoshida Y."/>
            <person name="Nishimura Y."/>
            <person name="Nakao S."/>
            <person name="Kobayashi T."/>
            <person name="Momoyama Y."/>
            <person name="Higashiyama T."/>
            <person name="Minoda A."/>
            <person name="Sano M."/>
            <person name="Nomoto H."/>
            <person name="Oishi K."/>
            <person name="Hayashi H."/>
            <person name="Ohta F."/>
            <person name="Nishizaka S."/>
            <person name="Haga S."/>
            <person name="Miura S."/>
            <person name="Morishita T."/>
            <person name="Kabeya Y."/>
            <person name="Terasawa K."/>
            <person name="Suzuki Y."/>
            <person name="Ishii Y."/>
            <person name="Asakawa S."/>
            <person name="Takano H."/>
            <person name="Ohta N."/>
            <person name="Kuroiwa H."/>
            <person name="Tanaka K."/>
            <person name="Shimizu N."/>
            <person name="Sugano S."/>
            <person name="Sato N."/>
            <person name="Nozaki H."/>
            <person name="Ogasawara N."/>
            <person name="Kohara Y."/>
            <person name="Kuroiwa T."/>
        </authorList>
    </citation>
    <scope>NUCLEOTIDE SEQUENCE [LARGE SCALE GENOMIC DNA]</scope>
    <source>
        <strain evidence="3 4">10D</strain>
    </source>
</reference>
<keyword evidence="1" id="KW-0813">Transport</keyword>
<dbReference type="AlphaFoldDB" id="M1VGP8"/>
<dbReference type="GO" id="GO:0005789">
    <property type="term" value="C:endoplasmic reticulum membrane"/>
    <property type="evidence" value="ECO:0007669"/>
    <property type="project" value="UniProtKB-SubCell"/>
</dbReference>
<keyword evidence="1" id="KW-0256">Endoplasmic reticulum</keyword>
<sequence length="292" mass="32670">MYIVCVHQRRTQPRRWFVLRASTPQVATDNLKVDTQPRRTSAARAVATQPCLVLPGLGNAASDYAELLGLLPAGSLVVPVARYDWFRNARGLMLPAYWRGTLKPRQVMDWYFERLERTLLQLSYAFGDETGDWGVNLIGHSAGGWLARLYVSEFASDDLRKRVRTVVTLGTPNLAPPAGVFDQTRGILAYLETQYSWKHRQHSGVRYTCVGSKAVRGRLWSSNLEEMIAYASYWPVCGRGRVAGDGIVPACSSFMRGAQAILLADARHSPLTDPKNWYGSPHHFECWASALV</sequence>
<keyword evidence="1" id="KW-0378">Hydrolase</keyword>
<dbReference type="eggNOG" id="ENOG502QS8K">
    <property type="taxonomic scope" value="Eukaryota"/>
</dbReference>
<dbReference type="GO" id="GO:0015031">
    <property type="term" value="P:protein transport"/>
    <property type="evidence" value="ECO:0007669"/>
    <property type="project" value="UniProtKB-KW"/>
</dbReference>
<dbReference type="Gene3D" id="3.40.50.1820">
    <property type="entry name" value="alpha/beta hydrolase"/>
    <property type="match status" value="1"/>
</dbReference>
<dbReference type="STRING" id="280699.M1VGP8"/>
<keyword evidence="1" id="KW-0653">Protein transport</keyword>
<protein>
    <recommendedName>
        <fullName evidence="1">GPI inositol-deacylase</fullName>
        <ecNumber evidence="1">3.1.-.-</ecNumber>
    </recommendedName>
</protein>
<dbReference type="SUPFAM" id="SSF53474">
    <property type="entry name" value="alpha/beta-Hydrolases"/>
    <property type="match status" value="1"/>
</dbReference>
<comment type="function">
    <text evidence="1">Involved in inositol deacylation of GPI-anchored proteins which plays important roles in the quality control and ER-associated degradation of GPI-anchored proteins.</text>
</comment>
<dbReference type="KEGG" id="cme:CYME_CMR088C"/>
<organism evidence="3 4">
    <name type="scientific">Cyanidioschyzon merolae (strain NIES-3377 / 10D)</name>
    <name type="common">Unicellular red alga</name>
    <dbReference type="NCBI Taxonomy" id="280699"/>
    <lineage>
        <taxon>Eukaryota</taxon>
        <taxon>Rhodophyta</taxon>
        <taxon>Bangiophyceae</taxon>
        <taxon>Cyanidiales</taxon>
        <taxon>Cyanidiaceae</taxon>
        <taxon>Cyanidioschyzon</taxon>
    </lineage>
</organism>
<dbReference type="GO" id="GO:0016788">
    <property type="term" value="F:hydrolase activity, acting on ester bonds"/>
    <property type="evidence" value="ECO:0007669"/>
    <property type="project" value="InterPro"/>
</dbReference>
<dbReference type="GeneID" id="16996953"/>
<evidence type="ECO:0000256" key="1">
    <source>
        <dbReference type="RuleBase" id="RU365011"/>
    </source>
</evidence>
<dbReference type="Pfam" id="PF07819">
    <property type="entry name" value="PGAP1"/>
    <property type="match status" value="1"/>
</dbReference>
<dbReference type="PANTHER" id="PTHR47909:SF2">
    <property type="entry name" value="GPI INOSITOL-DEACYLASE"/>
    <property type="match status" value="1"/>
</dbReference>
<evidence type="ECO:0000259" key="2">
    <source>
        <dbReference type="Pfam" id="PF07819"/>
    </source>
</evidence>
<dbReference type="HOGENOM" id="CLU_065036_0_0_1"/>
<dbReference type="InterPro" id="IPR012908">
    <property type="entry name" value="PGAP1-ab_dom-like"/>
</dbReference>
<dbReference type="EMBL" id="AP006500">
    <property type="protein sequence ID" value="BAM82357.1"/>
    <property type="molecule type" value="Genomic_DNA"/>
</dbReference>
<keyword evidence="4" id="KW-1185">Reference proteome</keyword>
<dbReference type="OMA" id="GWISRIY"/>
<reference evidence="3 4" key="2">
    <citation type="journal article" date="2007" name="BMC Biol.">
        <title>A 100%-complete sequence reveals unusually simple genomic features in the hot-spring red alga Cyanidioschyzon merolae.</title>
        <authorList>
            <person name="Nozaki H."/>
            <person name="Takano H."/>
            <person name="Misumi O."/>
            <person name="Terasawa K."/>
            <person name="Matsuzaki M."/>
            <person name="Maruyama S."/>
            <person name="Nishida K."/>
            <person name="Yagisawa F."/>
            <person name="Yoshida Y."/>
            <person name="Fujiwara T."/>
            <person name="Takio S."/>
            <person name="Tamura K."/>
            <person name="Chung S.J."/>
            <person name="Nakamura S."/>
            <person name="Kuroiwa H."/>
            <person name="Tanaka K."/>
            <person name="Sato N."/>
            <person name="Kuroiwa T."/>
        </authorList>
    </citation>
    <scope>NUCLEOTIDE SEQUENCE [LARGE SCALE GENOMIC DNA]</scope>
    <source>
        <strain evidence="3 4">10D</strain>
    </source>
</reference>
<dbReference type="Proteomes" id="UP000007014">
    <property type="component" value="Chromosome 18"/>
</dbReference>
<evidence type="ECO:0000313" key="4">
    <source>
        <dbReference type="Proteomes" id="UP000007014"/>
    </source>
</evidence>
<dbReference type="RefSeq" id="XP_005538393.1">
    <property type="nucleotide sequence ID" value="XM_005538336.1"/>
</dbReference>
<dbReference type="OrthoDB" id="348976at2759"/>
<evidence type="ECO:0000313" key="3">
    <source>
        <dbReference type="EMBL" id="BAM82357.1"/>
    </source>
</evidence>